<accession>A0A8B9H030</accession>
<dbReference type="PROSITE" id="PS50835">
    <property type="entry name" value="IG_LIKE"/>
    <property type="match status" value="1"/>
</dbReference>
<dbReference type="Proteomes" id="UP000752171">
    <property type="component" value="Unassembled WGS sequence"/>
</dbReference>
<organism evidence="8 9">
    <name type="scientific">Astyanax mexicanus</name>
    <name type="common">Blind cave fish</name>
    <name type="synonym">Astyanax fasciatus mexicanus</name>
    <dbReference type="NCBI Taxonomy" id="7994"/>
    <lineage>
        <taxon>Eukaryota</taxon>
        <taxon>Metazoa</taxon>
        <taxon>Chordata</taxon>
        <taxon>Craniata</taxon>
        <taxon>Vertebrata</taxon>
        <taxon>Euteleostomi</taxon>
        <taxon>Actinopterygii</taxon>
        <taxon>Neopterygii</taxon>
        <taxon>Teleostei</taxon>
        <taxon>Ostariophysi</taxon>
        <taxon>Characiformes</taxon>
        <taxon>Characoidei</taxon>
        <taxon>Acestrorhamphidae</taxon>
        <taxon>Acestrorhamphinae</taxon>
        <taxon>Astyanax</taxon>
    </lineage>
</organism>
<sequence>MFSGSLSFFPLVMVCLVSSVTSCLQCDRAVLNMHEDFIAAAKGVTIQDQMDLKEITDQAYTNYKKTSEELRGVIDPTTLYRARTEYQSEFQRYWKEHKKGPIQQNMINIVEKGNRILKKHLKNFVEEGLCPNTCGLLFQGVMNCSSCQYGLFQCWLEPQQDCGVHELKGQEGEQVVLDCFLSWHSLIIGQAEYHYSWKRGARNFSDQELFEVLVVTEESKIVLNQLSVSEQGVYRCLLLDKHGTELSRMHFILNIIPSPSSTPRPIPTLPALPSLDLRPTRLHRDTLIIILAFLTVVSISASLAIIVSLCTMMMVKRQKSVRTRPKEDEEVQNEQSDQKNRSGLIKHPIKYV</sequence>
<reference evidence="7 10" key="1">
    <citation type="submission" date="2021-07" db="EMBL/GenBank/DDBJ databases">
        <authorList>
            <person name="Imarazene B."/>
            <person name="Zahm M."/>
            <person name="Klopp C."/>
            <person name="Cabau C."/>
            <person name="Beille S."/>
            <person name="Jouanno E."/>
            <person name="Castinel A."/>
            <person name="Lluch J."/>
            <person name="Gil L."/>
            <person name="Kuchtly C."/>
            <person name="Lopez Roques C."/>
            <person name="Donnadieu C."/>
            <person name="Parrinello H."/>
            <person name="Journot L."/>
            <person name="Du K."/>
            <person name="Schartl M."/>
            <person name="Retaux S."/>
            <person name="Guiguen Y."/>
        </authorList>
    </citation>
    <scope>NUCLEOTIDE SEQUENCE [LARGE SCALE GENOMIC DNA]</scope>
    <source>
        <strain evidence="7">Pach_M1</strain>
        <tissue evidence="7">Testis</tissue>
    </source>
</reference>
<dbReference type="Ensembl" id="ENSAMXT00005005798.1">
    <property type="protein sequence ID" value="ENSAMXP00005005055.1"/>
    <property type="gene ID" value="ENSAMXG00005003162.1"/>
</dbReference>
<keyword evidence="2 5" id="KW-0732">Signal</keyword>
<comment type="similarity">
    <text evidence="1">Belongs to the Izumo family.</text>
</comment>
<dbReference type="Pfam" id="PF15005">
    <property type="entry name" value="IZUMO"/>
    <property type="match status" value="1"/>
</dbReference>
<keyword evidence="4" id="KW-1133">Transmembrane helix</keyword>
<feature type="signal peptide" evidence="5">
    <location>
        <begin position="1"/>
        <end position="22"/>
    </location>
</feature>
<protein>
    <submittedName>
        <fullName evidence="7">Izumo sperm-egg fusion protein 1</fullName>
    </submittedName>
    <submittedName>
        <fullName evidence="8">Izumo sperm-oocyte fusion 1</fullName>
    </submittedName>
</protein>
<dbReference type="InterPro" id="IPR007110">
    <property type="entry name" value="Ig-like_dom"/>
</dbReference>
<dbReference type="OMA" id="ATIINFH"/>
<reference evidence="8" key="2">
    <citation type="submission" date="2025-05" db="UniProtKB">
        <authorList>
            <consortium name="Ensembl"/>
        </authorList>
    </citation>
    <scope>IDENTIFICATION</scope>
</reference>
<dbReference type="GO" id="GO:0086080">
    <property type="term" value="F:protein binding involved in heterotypic cell-cell adhesion"/>
    <property type="evidence" value="ECO:0007669"/>
    <property type="project" value="TreeGrafter"/>
</dbReference>
<dbReference type="InterPro" id="IPR036179">
    <property type="entry name" value="Ig-like_dom_sf"/>
</dbReference>
<keyword evidence="4" id="KW-0472">Membrane</keyword>
<feature type="domain" description="Ig-like" evidence="6">
    <location>
        <begin position="158"/>
        <end position="247"/>
    </location>
</feature>
<dbReference type="EMBL" id="JAICCE010000012">
    <property type="protein sequence ID" value="KAG9270488.1"/>
    <property type="molecule type" value="Genomic_DNA"/>
</dbReference>
<evidence type="ECO:0000313" key="8">
    <source>
        <dbReference type="Ensembl" id="ENSAMXP00005005055.1"/>
    </source>
</evidence>
<name>A0A8B9H030_ASTMX</name>
<gene>
    <name evidence="7" type="primary">IZUMO1</name>
    <name evidence="7" type="ORF">AMEX_G15441</name>
</gene>
<dbReference type="GO" id="GO:0005886">
    <property type="term" value="C:plasma membrane"/>
    <property type="evidence" value="ECO:0007669"/>
    <property type="project" value="TreeGrafter"/>
</dbReference>
<keyword evidence="4" id="KW-0812">Transmembrane</keyword>
<dbReference type="GO" id="GO:0007342">
    <property type="term" value="P:fusion of sperm to egg plasma membrane involved in single fertilization"/>
    <property type="evidence" value="ECO:0007669"/>
    <property type="project" value="InterPro"/>
</dbReference>
<dbReference type="InterPro" id="IPR032700">
    <property type="entry name" value="IZUMO1"/>
</dbReference>
<evidence type="ECO:0000256" key="4">
    <source>
        <dbReference type="SAM" id="Phobius"/>
    </source>
</evidence>
<evidence type="ECO:0000256" key="5">
    <source>
        <dbReference type="SAM" id="SignalP"/>
    </source>
</evidence>
<evidence type="ECO:0000256" key="1">
    <source>
        <dbReference type="ARBA" id="ARBA00009633"/>
    </source>
</evidence>
<dbReference type="InterPro" id="IPR029389">
    <property type="entry name" value="IZUMO"/>
</dbReference>
<dbReference type="Proteomes" id="UP000694621">
    <property type="component" value="Unplaced"/>
</dbReference>
<evidence type="ECO:0000313" key="10">
    <source>
        <dbReference type="Proteomes" id="UP000752171"/>
    </source>
</evidence>
<dbReference type="Gene3D" id="2.60.40.10">
    <property type="entry name" value="Immunoglobulins"/>
    <property type="match status" value="1"/>
</dbReference>
<dbReference type="AlphaFoldDB" id="A0A8B9H030"/>
<feature type="transmembrane region" description="Helical" evidence="4">
    <location>
        <begin position="287"/>
        <end position="315"/>
    </location>
</feature>
<feature type="region of interest" description="Disordered" evidence="3">
    <location>
        <begin position="320"/>
        <end position="341"/>
    </location>
</feature>
<evidence type="ECO:0000259" key="6">
    <source>
        <dbReference type="PROSITE" id="PS50835"/>
    </source>
</evidence>
<evidence type="ECO:0000256" key="3">
    <source>
        <dbReference type="SAM" id="MobiDB-lite"/>
    </source>
</evidence>
<dbReference type="InterPro" id="IPR013783">
    <property type="entry name" value="Ig-like_fold"/>
</dbReference>
<dbReference type="GO" id="GO:0002080">
    <property type="term" value="C:acrosomal membrane"/>
    <property type="evidence" value="ECO:0007669"/>
    <property type="project" value="TreeGrafter"/>
</dbReference>
<dbReference type="PANTHER" id="PTHR35540:SF1">
    <property type="entry name" value="IZUMO SPERM-EGG FUSION PROTEIN 1"/>
    <property type="match status" value="1"/>
</dbReference>
<dbReference type="PANTHER" id="PTHR35540">
    <property type="entry name" value="IZUMO SPERM-EGG FUSION PROTEIN 1"/>
    <property type="match status" value="1"/>
</dbReference>
<dbReference type="GO" id="GO:0035036">
    <property type="term" value="P:sperm-egg recognition"/>
    <property type="evidence" value="ECO:0007669"/>
    <property type="project" value="InterPro"/>
</dbReference>
<evidence type="ECO:0000313" key="9">
    <source>
        <dbReference type="Proteomes" id="UP000694621"/>
    </source>
</evidence>
<proteinExistence type="inferred from homology"/>
<dbReference type="GO" id="GO:0005102">
    <property type="term" value="F:signaling receptor binding"/>
    <property type="evidence" value="ECO:0007669"/>
    <property type="project" value="InterPro"/>
</dbReference>
<evidence type="ECO:0000313" key="7">
    <source>
        <dbReference type="EMBL" id="KAG9270488.1"/>
    </source>
</evidence>
<dbReference type="Pfam" id="PF16706">
    <property type="entry name" value="Izumo-Ig"/>
    <property type="match status" value="1"/>
</dbReference>
<dbReference type="SUPFAM" id="SSF48726">
    <property type="entry name" value="Immunoglobulin"/>
    <property type="match status" value="1"/>
</dbReference>
<evidence type="ECO:0000256" key="2">
    <source>
        <dbReference type="ARBA" id="ARBA00022729"/>
    </source>
</evidence>
<feature type="chain" id="PRO_5044668810" evidence="5">
    <location>
        <begin position="23"/>
        <end position="352"/>
    </location>
</feature>
<dbReference type="InterPro" id="IPR032699">
    <property type="entry name" value="Izumo-Ig"/>
</dbReference>